<dbReference type="RefSeq" id="WP_208262222.1">
    <property type="nucleotide sequence ID" value="NZ_JAGEOJ010000024.1"/>
</dbReference>
<evidence type="ECO:0000256" key="3">
    <source>
        <dbReference type="ARBA" id="ARBA00022692"/>
    </source>
</evidence>
<dbReference type="Pfam" id="PF02653">
    <property type="entry name" value="BPD_transp_2"/>
    <property type="match status" value="1"/>
</dbReference>
<dbReference type="AlphaFoldDB" id="A0A939T8F7"/>
<dbReference type="CDD" id="cd06579">
    <property type="entry name" value="TM_PBP1_transp_AraH_like"/>
    <property type="match status" value="1"/>
</dbReference>
<feature type="transmembrane region" description="Helical" evidence="6">
    <location>
        <begin position="164"/>
        <end position="189"/>
    </location>
</feature>
<feature type="transmembrane region" description="Helical" evidence="6">
    <location>
        <begin position="96"/>
        <end position="118"/>
    </location>
</feature>
<dbReference type="InterPro" id="IPR001851">
    <property type="entry name" value="ABC_transp_permease"/>
</dbReference>
<dbReference type="GO" id="GO:0005886">
    <property type="term" value="C:plasma membrane"/>
    <property type="evidence" value="ECO:0007669"/>
    <property type="project" value="UniProtKB-SubCell"/>
</dbReference>
<dbReference type="Proteomes" id="UP000669179">
    <property type="component" value="Unassembled WGS sequence"/>
</dbReference>
<feature type="transmembrane region" description="Helical" evidence="6">
    <location>
        <begin position="125"/>
        <end position="144"/>
    </location>
</feature>
<comment type="caution">
    <text evidence="7">The sequence shown here is derived from an EMBL/GenBank/DDBJ whole genome shotgun (WGS) entry which is preliminary data.</text>
</comment>
<evidence type="ECO:0000313" key="8">
    <source>
        <dbReference type="Proteomes" id="UP000669179"/>
    </source>
</evidence>
<dbReference type="PANTHER" id="PTHR32196:SF72">
    <property type="entry name" value="RIBOSE IMPORT PERMEASE PROTEIN RBSC"/>
    <property type="match status" value="1"/>
</dbReference>
<feature type="transmembrane region" description="Helical" evidence="6">
    <location>
        <begin position="302"/>
        <end position="318"/>
    </location>
</feature>
<feature type="transmembrane region" description="Helical" evidence="6">
    <location>
        <begin position="53"/>
        <end position="76"/>
    </location>
</feature>
<dbReference type="GO" id="GO:0022857">
    <property type="term" value="F:transmembrane transporter activity"/>
    <property type="evidence" value="ECO:0007669"/>
    <property type="project" value="InterPro"/>
</dbReference>
<evidence type="ECO:0000313" key="7">
    <source>
        <dbReference type="EMBL" id="MBO2454088.1"/>
    </source>
</evidence>
<organism evidence="7 8">
    <name type="scientific">Actinomadura barringtoniae</name>
    <dbReference type="NCBI Taxonomy" id="1427535"/>
    <lineage>
        <taxon>Bacteria</taxon>
        <taxon>Bacillati</taxon>
        <taxon>Actinomycetota</taxon>
        <taxon>Actinomycetes</taxon>
        <taxon>Streptosporangiales</taxon>
        <taxon>Thermomonosporaceae</taxon>
        <taxon>Actinomadura</taxon>
    </lineage>
</organism>
<keyword evidence="8" id="KW-1185">Reference proteome</keyword>
<feature type="transmembrane region" description="Helical" evidence="6">
    <location>
        <begin position="20"/>
        <end position="41"/>
    </location>
</feature>
<protein>
    <submittedName>
        <fullName evidence="7">ABC transporter permease</fullName>
    </submittedName>
</protein>
<feature type="transmembrane region" description="Helical" evidence="6">
    <location>
        <begin position="275"/>
        <end position="296"/>
    </location>
</feature>
<dbReference type="EMBL" id="JAGEOJ010000024">
    <property type="protein sequence ID" value="MBO2454088.1"/>
    <property type="molecule type" value="Genomic_DNA"/>
</dbReference>
<dbReference type="PANTHER" id="PTHR32196">
    <property type="entry name" value="ABC TRANSPORTER PERMEASE PROTEIN YPHD-RELATED-RELATED"/>
    <property type="match status" value="1"/>
</dbReference>
<gene>
    <name evidence="7" type="ORF">J4573_43855</name>
</gene>
<keyword evidence="2" id="KW-1003">Cell membrane</keyword>
<evidence type="ECO:0000256" key="6">
    <source>
        <dbReference type="SAM" id="Phobius"/>
    </source>
</evidence>
<sequence length="342" mass="35531">MRIDMGGLAGRVLRQVLGEAGIGVALVALSAFFLVAADNFGTEQNIRNIMTQITLNTVLAVGLTFVILVGGIDLSVGSVMALCAVVSGEMMRGSGSVLTILGGIVVAMAIGALCGLVNGFVSERWVVPSFIVTLAMLNIARGAAERYTNAATIYDLPSGLNDFGVQTLLGVPAVFWVAVLLTAAGWFVLTRTVFGRLIYATGDNEEAVRLSGHRTSLIKIAAFMIAGLCAGVAALLYMARLNIASPILGQGYELNAIAAVVIGGASLMGGRGSMIGTFLGACLLGVLTDGLLLMGVSDFERQIITGVVILVAVVLDAYRRRLGDRIALSRPAQTITVEPVKA</sequence>
<feature type="transmembrane region" description="Helical" evidence="6">
    <location>
        <begin position="217"/>
        <end position="239"/>
    </location>
</feature>
<reference evidence="7" key="1">
    <citation type="submission" date="2021-03" db="EMBL/GenBank/DDBJ databases">
        <authorList>
            <person name="Kanchanasin P."/>
            <person name="Saeng-In P."/>
            <person name="Phongsopitanun W."/>
            <person name="Yuki M."/>
            <person name="Kudo T."/>
            <person name="Ohkuma M."/>
            <person name="Tanasupawat S."/>
        </authorList>
    </citation>
    <scope>NUCLEOTIDE SEQUENCE</scope>
    <source>
        <strain evidence="7">GKU 128</strain>
    </source>
</reference>
<feature type="transmembrane region" description="Helical" evidence="6">
    <location>
        <begin position="251"/>
        <end position="268"/>
    </location>
</feature>
<keyword evidence="4 6" id="KW-1133">Transmembrane helix</keyword>
<name>A0A939T8F7_9ACTN</name>
<evidence type="ECO:0000256" key="1">
    <source>
        <dbReference type="ARBA" id="ARBA00004651"/>
    </source>
</evidence>
<evidence type="ECO:0000256" key="5">
    <source>
        <dbReference type="ARBA" id="ARBA00023136"/>
    </source>
</evidence>
<comment type="subcellular location">
    <subcellularLocation>
        <location evidence="1">Cell membrane</location>
        <topology evidence="1">Multi-pass membrane protein</topology>
    </subcellularLocation>
</comment>
<evidence type="ECO:0000256" key="4">
    <source>
        <dbReference type="ARBA" id="ARBA00022989"/>
    </source>
</evidence>
<accession>A0A939T8F7</accession>
<evidence type="ECO:0000256" key="2">
    <source>
        <dbReference type="ARBA" id="ARBA00022475"/>
    </source>
</evidence>
<keyword evidence="3 6" id="KW-0812">Transmembrane</keyword>
<proteinExistence type="predicted"/>
<keyword evidence="5 6" id="KW-0472">Membrane</keyword>